<keyword evidence="3" id="KW-1185">Reference proteome</keyword>
<feature type="domain" description="IrrE N-terminal-like" evidence="1">
    <location>
        <begin position="11"/>
        <end position="81"/>
    </location>
</feature>
<dbReference type="AlphaFoldDB" id="A0A2A5RJ83"/>
<protein>
    <recommendedName>
        <fullName evidence="1">IrrE N-terminal-like domain-containing protein</fullName>
    </recommendedName>
</protein>
<proteinExistence type="predicted"/>
<name>A0A2A5RJ83_9LACT</name>
<evidence type="ECO:0000259" key="1">
    <source>
        <dbReference type="Pfam" id="PF06114"/>
    </source>
</evidence>
<accession>A0A2A5RJ83</accession>
<dbReference type="Proteomes" id="UP000218181">
    <property type="component" value="Unassembled WGS sequence"/>
</dbReference>
<dbReference type="InterPro" id="IPR010359">
    <property type="entry name" value="IrrE_HExxH"/>
</dbReference>
<dbReference type="Pfam" id="PF06114">
    <property type="entry name" value="Peptidase_M78"/>
    <property type="match status" value="1"/>
</dbReference>
<gene>
    <name evidence="2" type="ORF">RT41_GL000390</name>
</gene>
<evidence type="ECO:0000313" key="2">
    <source>
        <dbReference type="EMBL" id="PCR99199.1"/>
    </source>
</evidence>
<comment type="caution">
    <text evidence="2">The sequence shown here is derived from an EMBL/GenBank/DDBJ whole genome shotgun (WGS) entry which is preliminary data.</text>
</comment>
<sequence length="129" mass="15093">MLETLKRFLREHHIILRYSSVLNEQGKFLKTHGINFIIIRSDLSELEEIKVIIHELEHFKSKDTSFQNDLQNLYSEARARENSIPDLISLLATEEIPNLNYVTIAEYLGINAEANKEIICEALAQYRYE</sequence>
<dbReference type="EMBL" id="JXJU01000010">
    <property type="protein sequence ID" value="PCR99199.1"/>
    <property type="molecule type" value="Genomic_DNA"/>
</dbReference>
<dbReference type="RefSeq" id="WP_054639821.1">
    <property type="nucleotide sequence ID" value="NZ_BBAL01000012.1"/>
</dbReference>
<reference evidence="2 3" key="1">
    <citation type="submission" date="2014-12" db="EMBL/GenBank/DDBJ databases">
        <title>Draft genome sequences of 10 type strains of Lactococcus.</title>
        <authorList>
            <person name="Sun Z."/>
            <person name="Zhong Z."/>
            <person name="Liu W."/>
            <person name="Zhang W."/>
            <person name="Zhang H."/>
        </authorList>
    </citation>
    <scope>NUCLEOTIDE SEQUENCE [LARGE SCALE GENOMIC DNA]</scope>
    <source>
        <strain evidence="2 3">JCM 16395</strain>
    </source>
</reference>
<evidence type="ECO:0000313" key="3">
    <source>
        <dbReference type="Proteomes" id="UP000218181"/>
    </source>
</evidence>
<organism evidence="2 3">
    <name type="scientific">Lactococcus fujiensis JCM 16395</name>
    <dbReference type="NCBI Taxonomy" id="1291764"/>
    <lineage>
        <taxon>Bacteria</taxon>
        <taxon>Bacillati</taxon>
        <taxon>Bacillota</taxon>
        <taxon>Bacilli</taxon>
        <taxon>Lactobacillales</taxon>
        <taxon>Streptococcaceae</taxon>
        <taxon>Lactococcus</taxon>
    </lineage>
</organism>